<gene>
    <name evidence="2" type="ORF">TCM_034398</name>
</gene>
<evidence type="ECO:0000313" key="3">
    <source>
        <dbReference type="Proteomes" id="UP000026915"/>
    </source>
</evidence>
<evidence type="ECO:0000256" key="1">
    <source>
        <dbReference type="SAM" id="MobiDB-lite"/>
    </source>
</evidence>
<keyword evidence="3" id="KW-1185">Reference proteome</keyword>
<name>A0A061FLB9_THECC</name>
<dbReference type="InParanoid" id="A0A061FLB9"/>
<dbReference type="Proteomes" id="UP000026915">
    <property type="component" value="Chromosome 8"/>
</dbReference>
<proteinExistence type="predicted"/>
<dbReference type="EMBL" id="CM001886">
    <property type="protein sequence ID" value="EOY15284.1"/>
    <property type="molecule type" value="Genomic_DNA"/>
</dbReference>
<sequence>MTEREEDDQLREEMKTEERRLAERRDEHGGRAVDRGEEDGGLRENRLFGGRLKLLRKMGKEEEREKNYFL</sequence>
<feature type="compositionally biased region" description="Basic and acidic residues" evidence="1">
    <location>
        <begin position="11"/>
        <end position="42"/>
    </location>
</feature>
<feature type="region of interest" description="Disordered" evidence="1">
    <location>
        <begin position="1"/>
        <end position="42"/>
    </location>
</feature>
<reference evidence="2 3" key="1">
    <citation type="journal article" date="2013" name="Genome Biol.">
        <title>The genome sequence of the most widely cultivated cacao type and its use to identify candidate genes regulating pod color.</title>
        <authorList>
            <person name="Motamayor J.C."/>
            <person name="Mockaitis K."/>
            <person name="Schmutz J."/>
            <person name="Haiminen N."/>
            <person name="Iii D.L."/>
            <person name="Cornejo O."/>
            <person name="Findley S.D."/>
            <person name="Zheng P."/>
            <person name="Utro F."/>
            <person name="Royaert S."/>
            <person name="Saski C."/>
            <person name="Jenkins J."/>
            <person name="Podicheti R."/>
            <person name="Zhao M."/>
            <person name="Scheffler B.E."/>
            <person name="Stack J.C."/>
            <person name="Feltus F.A."/>
            <person name="Mustiga G.M."/>
            <person name="Amores F."/>
            <person name="Phillips W."/>
            <person name="Marelli J.P."/>
            <person name="May G.D."/>
            <person name="Shapiro H."/>
            <person name="Ma J."/>
            <person name="Bustamante C.D."/>
            <person name="Schnell R.J."/>
            <person name="Main D."/>
            <person name="Gilbert D."/>
            <person name="Parida L."/>
            <person name="Kuhn D.N."/>
        </authorList>
    </citation>
    <scope>NUCLEOTIDE SEQUENCE [LARGE SCALE GENOMIC DNA]</scope>
    <source>
        <strain evidence="3">cv. Matina 1-6</strain>
    </source>
</reference>
<organism evidence="2 3">
    <name type="scientific">Theobroma cacao</name>
    <name type="common">Cacao</name>
    <name type="synonym">Cocoa</name>
    <dbReference type="NCBI Taxonomy" id="3641"/>
    <lineage>
        <taxon>Eukaryota</taxon>
        <taxon>Viridiplantae</taxon>
        <taxon>Streptophyta</taxon>
        <taxon>Embryophyta</taxon>
        <taxon>Tracheophyta</taxon>
        <taxon>Spermatophyta</taxon>
        <taxon>Magnoliopsida</taxon>
        <taxon>eudicotyledons</taxon>
        <taxon>Gunneridae</taxon>
        <taxon>Pentapetalae</taxon>
        <taxon>rosids</taxon>
        <taxon>malvids</taxon>
        <taxon>Malvales</taxon>
        <taxon>Malvaceae</taxon>
        <taxon>Byttnerioideae</taxon>
        <taxon>Theobroma</taxon>
    </lineage>
</organism>
<dbReference type="HOGENOM" id="CLU_2763001_0_0_1"/>
<accession>A0A061FLB9</accession>
<feature type="compositionally biased region" description="Acidic residues" evidence="1">
    <location>
        <begin position="1"/>
        <end position="10"/>
    </location>
</feature>
<evidence type="ECO:0000313" key="2">
    <source>
        <dbReference type="EMBL" id="EOY15284.1"/>
    </source>
</evidence>
<dbReference type="AlphaFoldDB" id="A0A061FLB9"/>
<protein>
    <submittedName>
        <fullName evidence="2">Uncharacterized protein</fullName>
    </submittedName>
</protein>
<dbReference type="Gramene" id="EOY15284">
    <property type="protein sequence ID" value="EOY15284"/>
    <property type="gene ID" value="TCM_034398"/>
</dbReference>